<dbReference type="GO" id="GO:0016020">
    <property type="term" value="C:membrane"/>
    <property type="evidence" value="ECO:0007669"/>
    <property type="project" value="UniProtKB-SubCell"/>
</dbReference>
<keyword evidence="2 5" id="KW-0812">Transmembrane</keyword>
<evidence type="ECO:0000256" key="2">
    <source>
        <dbReference type="ARBA" id="ARBA00022692"/>
    </source>
</evidence>
<dbReference type="EMBL" id="JHEG04000001">
    <property type="protein sequence ID" value="KAF3885337.1"/>
    <property type="molecule type" value="Genomic_DNA"/>
</dbReference>
<dbReference type="GO" id="GO:0016874">
    <property type="term" value="F:ligase activity"/>
    <property type="evidence" value="ECO:0007669"/>
    <property type="project" value="UniProtKB-KW"/>
</dbReference>
<dbReference type="OrthoDB" id="484624at2"/>
<dbReference type="Proteomes" id="UP000029738">
    <property type="component" value="Unassembled WGS sequence"/>
</dbReference>
<reference evidence="8" key="1">
    <citation type="journal article" date="2015" name="Genome Announc.">
        <title>Draft Genome Sequence of Tolypothrix boutellei Strain VB521301.</title>
        <authorList>
            <person name="Chandrababunaidu M.M."/>
            <person name="Singh D."/>
            <person name="Sen D."/>
            <person name="Bhan S."/>
            <person name="Das S."/>
            <person name="Gupta A."/>
            <person name="Adhikary S.P."/>
            <person name="Tripathy S."/>
        </authorList>
    </citation>
    <scope>NUCLEOTIDE SEQUENCE</scope>
    <source>
        <strain evidence="8">VB521301</strain>
    </source>
</reference>
<evidence type="ECO:0000256" key="1">
    <source>
        <dbReference type="ARBA" id="ARBA00004141"/>
    </source>
</evidence>
<feature type="transmembrane region" description="Helical" evidence="5">
    <location>
        <begin position="395"/>
        <end position="412"/>
    </location>
</feature>
<feature type="transmembrane region" description="Helical" evidence="5">
    <location>
        <begin position="122"/>
        <end position="147"/>
    </location>
</feature>
<feature type="transmembrane region" description="Helical" evidence="5">
    <location>
        <begin position="371"/>
        <end position="388"/>
    </location>
</feature>
<dbReference type="EMBL" id="JHEG02000058">
    <property type="protein sequence ID" value="KIE08975.1"/>
    <property type="molecule type" value="Genomic_DNA"/>
</dbReference>
<feature type="transmembrane region" description="Helical" evidence="5">
    <location>
        <begin position="185"/>
        <end position="207"/>
    </location>
</feature>
<feature type="transmembrane region" description="Helical" evidence="5">
    <location>
        <begin position="337"/>
        <end position="365"/>
    </location>
</feature>
<comment type="caution">
    <text evidence="8">The sequence shown here is derived from an EMBL/GenBank/DDBJ whole genome shotgun (WGS) entry which is preliminary data.</text>
</comment>
<proteinExistence type="predicted"/>
<name>A0A0C1R9N2_9CYAN</name>
<evidence type="ECO:0000313" key="8">
    <source>
        <dbReference type="EMBL" id="KIE08975.1"/>
    </source>
</evidence>
<feature type="transmembrane region" description="Helical" evidence="5">
    <location>
        <begin position="20"/>
        <end position="42"/>
    </location>
</feature>
<dbReference type="AlphaFoldDB" id="A0A0C1R9N2"/>
<accession>A0A0C1R9N2</accession>
<evidence type="ECO:0000313" key="9">
    <source>
        <dbReference type="Proteomes" id="UP000029738"/>
    </source>
</evidence>
<dbReference type="RefSeq" id="WP_038087425.1">
    <property type="nucleotide sequence ID" value="NZ_JHEG04000001.1"/>
</dbReference>
<protein>
    <submittedName>
        <fullName evidence="7 8">O-antigen ligase</fullName>
    </submittedName>
</protein>
<keyword evidence="4 5" id="KW-0472">Membrane</keyword>
<feature type="transmembrane region" description="Helical" evidence="5">
    <location>
        <begin position="254"/>
        <end position="277"/>
    </location>
</feature>
<keyword evidence="3 5" id="KW-1133">Transmembrane helix</keyword>
<evidence type="ECO:0000313" key="7">
    <source>
        <dbReference type="EMBL" id="KAF3885337.1"/>
    </source>
</evidence>
<evidence type="ECO:0000256" key="4">
    <source>
        <dbReference type="ARBA" id="ARBA00023136"/>
    </source>
</evidence>
<comment type="subcellular location">
    <subcellularLocation>
        <location evidence="1">Membrane</location>
        <topology evidence="1">Multi-pass membrane protein</topology>
    </subcellularLocation>
</comment>
<evidence type="ECO:0000256" key="3">
    <source>
        <dbReference type="ARBA" id="ARBA00022989"/>
    </source>
</evidence>
<feature type="transmembrane region" description="Helical" evidence="5">
    <location>
        <begin position="93"/>
        <end position="110"/>
    </location>
</feature>
<feature type="domain" description="O-antigen ligase-related" evidence="6">
    <location>
        <begin position="219"/>
        <end position="353"/>
    </location>
</feature>
<dbReference type="STRING" id="1479485.DA73_0231365"/>
<sequence length="430" mass="48597">MKPQNFEERLIWYSIIGTYGFYFLALIYPVNFVLGWILFFYLCKRLWNQTKHTPIEKKINVSWILWLWLVCIFVIAIATIIGCIDSDVGTNQTIRSLINWGTDWALLALFPLSGCLNIRPQLIYRAVCILCLQSLIVIPFFYLTWILKLPEVLFSSPIERLIQNGDLFYTVNLYSIEYGTNELRLFLFAPWGPALGLIGNIYFFLALGEPNKTWRRIGIIGSLAMSVVSVSRLSFIAIPIVFVSVLFISKITKAVTPIAIGLISFFSGIFSTVLLGAGRDAYDMFHNARPDSSRVHEALAEIASERWQEAPIWGHGVPEVPGPKVVATMPIGSHHTWFGLLFIKGLVGFIAFLLPMVLSIISLAIKAHKSATARIALSFLLTLFLFTFNDSQQRLAYLYWPGLIVMGMALKGEVQAPNVPWDRTPEKTYV</sequence>
<reference evidence="7" key="2">
    <citation type="submission" date="2019-11" db="EMBL/GenBank/DDBJ databases">
        <title>Improved Assembly of Tolypothrix boutellei genome.</title>
        <authorList>
            <person name="Sarangi A.N."/>
            <person name="Mukherjee M."/>
            <person name="Ghosh S."/>
            <person name="Singh D."/>
            <person name="Das A."/>
            <person name="Kant S."/>
            <person name="Prusty A."/>
            <person name="Tripathy S."/>
        </authorList>
    </citation>
    <scope>NUCLEOTIDE SEQUENCE</scope>
    <source>
        <strain evidence="7">VB521301</strain>
    </source>
</reference>
<feature type="transmembrane region" description="Helical" evidence="5">
    <location>
        <begin position="63"/>
        <end position="81"/>
    </location>
</feature>
<dbReference type="InterPro" id="IPR007016">
    <property type="entry name" value="O-antigen_ligase-rel_domated"/>
</dbReference>
<dbReference type="Pfam" id="PF04932">
    <property type="entry name" value="Wzy_C"/>
    <property type="match status" value="1"/>
</dbReference>
<evidence type="ECO:0000256" key="5">
    <source>
        <dbReference type="SAM" id="Phobius"/>
    </source>
</evidence>
<gene>
    <name evidence="8" type="ORF">DA73_0231365</name>
    <name evidence="7" type="ORF">DA73_0400007590</name>
</gene>
<feature type="transmembrane region" description="Helical" evidence="5">
    <location>
        <begin position="219"/>
        <end position="248"/>
    </location>
</feature>
<organism evidence="8">
    <name type="scientific">Tolypothrix bouteillei VB521301</name>
    <dbReference type="NCBI Taxonomy" id="1479485"/>
    <lineage>
        <taxon>Bacteria</taxon>
        <taxon>Bacillati</taxon>
        <taxon>Cyanobacteriota</taxon>
        <taxon>Cyanophyceae</taxon>
        <taxon>Nostocales</taxon>
        <taxon>Tolypothrichaceae</taxon>
        <taxon>Tolypothrix</taxon>
    </lineage>
</organism>
<keyword evidence="8" id="KW-0436">Ligase</keyword>
<keyword evidence="9" id="KW-1185">Reference proteome</keyword>
<evidence type="ECO:0000259" key="6">
    <source>
        <dbReference type="Pfam" id="PF04932"/>
    </source>
</evidence>